<feature type="transmembrane region" description="Helical" evidence="6">
    <location>
        <begin position="6"/>
        <end position="25"/>
    </location>
</feature>
<dbReference type="PANTHER" id="PTHR42770">
    <property type="entry name" value="AMINO ACID TRANSPORTER-RELATED"/>
    <property type="match status" value="1"/>
</dbReference>
<evidence type="ECO:0000256" key="3">
    <source>
        <dbReference type="ARBA" id="ARBA00022692"/>
    </source>
</evidence>
<sequence>MFAEKVDFIQNFMLAWWLVAIVIPMGGKNTELKTGQLGYWTAVAIGFGLVTSSTTLYVAGSAVSQIGSGLIISMAIAFVLMILTAFGLSEVATMFPVAGSFTTYAKRSFGSSAGVVIGLVYWLVFIALASEANIVGHILNFVFPNVLSWQIWGTILVVGFVGINILGIDWVGKTAAVLLIALAGAIVVMSLLQIGGFGVSPFEPSQLSWSPGGWTPILAYIPFAIWLLVGWEVLGPLAEEVEDAKNVLPKAMFTVLALVFVVRIPFIIAMDGSVASQALASSPFPQVTAFEVFFGATGKWIMAIISFVATGATFNAVLAGTSRQLWNLGREGYLPAVLGHINPRFQTPDAALVLTGGIILVLLWVVSVPTVLVNAAADLFIVVYITILASVIALRYKYPDAERPFYAGGPDSTPIVAVVGIVGLLIALFYSGNSVLVTTLGILVALSVVAVGLTQLKARRDAKATPSD</sequence>
<proteinExistence type="predicted"/>
<feature type="transmembrane region" description="Helical" evidence="6">
    <location>
        <begin position="435"/>
        <end position="453"/>
    </location>
</feature>
<keyword evidence="8" id="KW-1185">Reference proteome</keyword>
<evidence type="ECO:0000313" key="7">
    <source>
        <dbReference type="EMBL" id="GGN22042.1"/>
    </source>
</evidence>
<dbReference type="PANTHER" id="PTHR42770:SF7">
    <property type="entry name" value="MEMBRANE PROTEIN"/>
    <property type="match status" value="1"/>
</dbReference>
<name>A0A830GDF1_9EURY</name>
<evidence type="ECO:0000256" key="4">
    <source>
        <dbReference type="ARBA" id="ARBA00022989"/>
    </source>
</evidence>
<dbReference type="InterPro" id="IPR050367">
    <property type="entry name" value="APC_superfamily"/>
</dbReference>
<evidence type="ECO:0000256" key="5">
    <source>
        <dbReference type="ARBA" id="ARBA00023136"/>
    </source>
</evidence>
<comment type="caution">
    <text evidence="7">The sequence shown here is derived from an EMBL/GenBank/DDBJ whole genome shotgun (WGS) entry which is preliminary data.</text>
</comment>
<keyword evidence="4 6" id="KW-1133">Transmembrane helix</keyword>
<gene>
    <name evidence="7" type="ORF">GCM10009021_24320</name>
</gene>
<dbReference type="RefSeq" id="WP_229772866.1">
    <property type="nucleotide sequence ID" value="NZ_BMOQ01000006.1"/>
</dbReference>
<dbReference type="InterPro" id="IPR002293">
    <property type="entry name" value="AA/rel_permease1"/>
</dbReference>
<feature type="transmembrane region" description="Helical" evidence="6">
    <location>
        <begin position="300"/>
        <end position="320"/>
    </location>
</feature>
<evidence type="ECO:0000256" key="2">
    <source>
        <dbReference type="ARBA" id="ARBA00022475"/>
    </source>
</evidence>
<feature type="transmembrane region" description="Helical" evidence="6">
    <location>
        <begin position="379"/>
        <end position="396"/>
    </location>
</feature>
<feature type="transmembrane region" description="Helical" evidence="6">
    <location>
        <begin position="37"/>
        <end position="60"/>
    </location>
</feature>
<feature type="transmembrane region" description="Helical" evidence="6">
    <location>
        <begin position="217"/>
        <end position="234"/>
    </location>
</feature>
<protein>
    <submittedName>
        <fullName evidence="7">Ethanolamine permease</fullName>
    </submittedName>
</protein>
<evidence type="ECO:0000256" key="6">
    <source>
        <dbReference type="SAM" id="Phobius"/>
    </source>
</evidence>
<dbReference type="GO" id="GO:0005886">
    <property type="term" value="C:plasma membrane"/>
    <property type="evidence" value="ECO:0007669"/>
    <property type="project" value="UniProtKB-SubCell"/>
</dbReference>
<feature type="transmembrane region" description="Helical" evidence="6">
    <location>
        <begin position="408"/>
        <end position="429"/>
    </location>
</feature>
<feature type="transmembrane region" description="Helical" evidence="6">
    <location>
        <begin position="149"/>
        <end position="168"/>
    </location>
</feature>
<dbReference type="AlphaFoldDB" id="A0A830GDF1"/>
<feature type="transmembrane region" description="Helical" evidence="6">
    <location>
        <begin position="350"/>
        <end position="373"/>
    </location>
</feature>
<dbReference type="Proteomes" id="UP000608850">
    <property type="component" value="Unassembled WGS sequence"/>
</dbReference>
<comment type="subcellular location">
    <subcellularLocation>
        <location evidence="1">Cell membrane</location>
        <topology evidence="1">Multi-pass membrane protein</topology>
    </subcellularLocation>
</comment>
<evidence type="ECO:0000313" key="8">
    <source>
        <dbReference type="Proteomes" id="UP000608850"/>
    </source>
</evidence>
<feature type="transmembrane region" description="Helical" evidence="6">
    <location>
        <begin position="255"/>
        <end position="280"/>
    </location>
</feature>
<reference evidence="7 8" key="1">
    <citation type="journal article" date="2019" name="Int. J. Syst. Evol. Microbiol.">
        <title>The Global Catalogue of Microorganisms (GCM) 10K type strain sequencing project: providing services to taxonomists for standard genome sequencing and annotation.</title>
        <authorList>
            <consortium name="The Broad Institute Genomics Platform"/>
            <consortium name="The Broad Institute Genome Sequencing Center for Infectious Disease"/>
            <person name="Wu L."/>
            <person name="Ma J."/>
        </authorList>
    </citation>
    <scope>NUCLEOTIDE SEQUENCE [LARGE SCALE GENOMIC DNA]</scope>
    <source>
        <strain evidence="7 8">JCM 16331</strain>
    </source>
</reference>
<keyword evidence="2" id="KW-1003">Cell membrane</keyword>
<organism evidence="7 8">
    <name type="scientific">Halarchaeum nitratireducens</name>
    <dbReference type="NCBI Taxonomy" id="489913"/>
    <lineage>
        <taxon>Archaea</taxon>
        <taxon>Methanobacteriati</taxon>
        <taxon>Methanobacteriota</taxon>
        <taxon>Stenosarchaea group</taxon>
        <taxon>Halobacteria</taxon>
        <taxon>Halobacteriales</taxon>
        <taxon>Halobacteriaceae</taxon>
    </lineage>
</organism>
<keyword evidence="3 6" id="KW-0812">Transmembrane</keyword>
<dbReference type="GO" id="GO:0022857">
    <property type="term" value="F:transmembrane transporter activity"/>
    <property type="evidence" value="ECO:0007669"/>
    <property type="project" value="InterPro"/>
</dbReference>
<dbReference type="PIRSF" id="PIRSF006060">
    <property type="entry name" value="AA_transporter"/>
    <property type="match status" value="1"/>
</dbReference>
<feature type="transmembrane region" description="Helical" evidence="6">
    <location>
        <begin position="175"/>
        <end position="197"/>
    </location>
</feature>
<keyword evidence="5 6" id="KW-0472">Membrane</keyword>
<dbReference type="Gene3D" id="1.20.1740.10">
    <property type="entry name" value="Amino acid/polyamine transporter I"/>
    <property type="match status" value="1"/>
</dbReference>
<evidence type="ECO:0000256" key="1">
    <source>
        <dbReference type="ARBA" id="ARBA00004651"/>
    </source>
</evidence>
<dbReference type="EMBL" id="BMOQ01000006">
    <property type="protein sequence ID" value="GGN22042.1"/>
    <property type="molecule type" value="Genomic_DNA"/>
</dbReference>
<feature type="transmembrane region" description="Helical" evidence="6">
    <location>
        <begin position="66"/>
        <end position="88"/>
    </location>
</feature>
<feature type="transmembrane region" description="Helical" evidence="6">
    <location>
        <begin position="109"/>
        <end position="129"/>
    </location>
</feature>
<dbReference type="Pfam" id="PF13520">
    <property type="entry name" value="AA_permease_2"/>
    <property type="match status" value="1"/>
</dbReference>
<accession>A0A830GDF1</accession>